<proteinExistence type="predicted"/>
<dbReference type="Proteomes" id="UP001064933">
    <property type="component" value="Chromosome"/>
</dbReference>
<gene>
    <name evidence="1" type="ORF">N4261_14365</name>
</gene>
<protein>
    <submittedName>
        <fullName evidence="1">Four-helix bundle copper-binding protein</fullName>
    </submittedName>
</protein>
<evidence type="ECO:0000313" key="1">
    <source>
        <dbReference type="EMBL" id="UXH76251.1"/>
    </source>
</evidence>
<reference evidence="1" key="1">
    <citation type="submission" date="2022-10" db="EMBL/GenBank/DDBJ databases">
        <title>Characterization and whole genome sequencing of a new Roseateles species, isolated from fresh water.</title>
        <authorList>
            <person name="Guliayeva D.Y."/>
            <person name="Akhremchuk A.E."/>
            <person name="Sikolenko M.A."/>
            <person name="Valentovich L.N."/>
            <person name="Sidarenka A.V."/>
        </authorList>
    </citation>
    <scope>NUCLEOTIDE SEQUENCE</scope>
    <source>
        <strain evidence="1">BIM B-1768</strain>
    </source>
</reference>
<dbReference type="Gene3D" id="1.20.1270.360">
    <property type="match status" value="1"/>
</dbReference>
<evidence type="ECO:0000313" key="2">
    <source>
        <dbReference type="Proteomes" id="UP001064933"/>
    </source>
</evidence>
<dbReference type="InterPro" id="IPR005560">
    <property type="entry name" value="Csp_YhjQ"/>
</dbReference>
<name>A0ABY6AWP3_9BURK</name>
<organism evidence="1 2">
    <name type="scientific">Roseateles amylovorans</name>
    <dbReference type="NCBI Taxonomy" id="2978473"/>
    <lineage>
        <taxon>Bacteria</taxon>
        <taxon>Pseudomonadati</taxon>
        <taxon>Pseudomonadota</taxon>
        <taxon>Betaproteobacteria</taxon>
        <taxon>Burkholderiales</taxon>
        <taxon>Sphaerotilaceae</taxon>
        <taxon>Roseateles</taxon>
    </lineage>
</organism>
<dbReference type="RefSeq" id="WP_261755984.1">
    <property type="nucleotide sequence ID" value="NZ_CP104562.2"/>
</dbReference>
<dbReference type="PANTHER" id="PTHR37310:SF1">
    <property type="entry name" value="CYTOPLASMIC PROTEIN"/>
    <property type="match status" value="1"/>
</dbReference>
<dbReference type="PANTHER" id="PTHR37310">
    <property type="entry name" value="CYTOPLASMIC PROTEIN-RELATED"/>
    <property type="match status" value="1"/>
</dbReference>
<dbReference type="Pfam" id="PF03860">
    <property type="entry name" value="Csp"/>
    <property type="match status" value="1"/>
</dbReference>
<sequence>MNAPVESSEALADCAAACSQALQAALACANACIRSGDRSLESCTLLALDCADICQATLGALTRASDHHGDFCALSAHLCTVCADECERHPHAHCKRCAQACRACAEACAVHAGERHSLRPAH</sequence>
<dbReference type="EMBL" id="CP104562">
    <property type="protein sequence ID" value="UXH76251.1"/>
    <property type="molecule type" value="Genomic_DNA"/>
</dbReference>
<keyword evidence="2" id="KW-1185">Reference proteome</keyword>
<accession>A0ABY6AWP3</accession>